<dbReference type="AlphaFoldDB" id="A0A2A2F1C2"/>
<name>A0A2A2F1C2_9GAMM</name>
<evidence type="ECO:0000313" key="2">
    <source>
        <dbReference type="EMBL" id="PAU78392.1"/>
    </source>
</evidence>
<dbReference type="RefSeq" id="WP_095620065.1">
    <property type="nucleotide sequence ID" value="NZ_NSKB01000002.1"/>
</dbReference>
<dbReference type="InterPro" id="IPR035994">
    <property type="entry name" value="Nucleoside_phosphorylase_sf"/>
</dbReference>
<evidence type="ECO:0000259" key="1">
    <source>
        <dbReference type="Pfam" id="PF01048"/>
    </source>
</evidence>
<protein>
    <submittedName>
        <fullName evidence="2">5'-methylthioadenosine/S-adenosylhomocysteine nucleosidase</fullName>
    </submittedName>
</protein>
<accession>A0A2A2F1C2</accession>
<dbReference type="Pfam" id="PF01048">
    <property type="entry name" value="PNP_UDP_1"/>
    <property type="match status" value="1"/>
</dbReference>
<dbReference type="SUPFAM" id="SSF53167">
    <property type="entry name" value="Purine and uridine phosphorylases"/>
    <property type="match status" value="1"/>
</dbReference>
<dbReference type="OrthoDB" id="997641at2"/>
<keyword evidence="3" id="KW-1185">Reference proteome</keyword>
<feature type="domain" description="Nucleoside phosphorylase" evidence="1">
    <location>
        <begin position="48"/>
        <end position="205"/>
    </location>
</feature>
<dbReference type="NCBIfam" id="TIGR01705">
    <property type="entry name" value="MTA_SAH-nuc-hyp"/>
    <property type="match status" value="1"/>
</dbReference>
<dbReference type="Gene3D" id="3.40.50.1580">
    <property type="entry name" value="Nucleoside phosphorylase domain"/>
    <property type="match status" value="1"/>
</dbReference>
<dbReference type="EMBL" id="NSKB01000002">
    <property type="protein sequence ID" value="PAU78392.1"/>
    <property type="molecule type" value="Genomic_DNA"/>
</dbReference>
<dbReference type="GO" id="GO:0009116">
    <property type="term" value="P:nucleoside metabolic process"/>
    <property type="evidence" value="ECO:0007669"/>
    <property type="project" value="InterPro"/>
</dbReference>
<proteinExistence type="predicted"/>
<sequence length="226" mass="24130">MHHDSPSDSRADAPGAPKLTQLGGRSVLFVMAAEAEYGPHLRQRFTPFMTGVGPVEAAVELSAALADLAHRGRLPELVVSLGSAGSQGLEQTEVYQATSVSYRDMDATPLGFAKGITPFLDLPATLPLPLRIPGIHEATLSTGANIVSGAAYDEIAAEMVDMESYACLRACMRFEVPLVVLRGISDGKAELHHVDDWTEYLHVIDEKLALAVDRLGEALAEGLLAR</sequence>
<evidence type="ECO:0000313" key="3">
    <source>
        <dbReference type="Proteomes" id="UP000217771"/>
    </source>
</evidence>
<organism evidence="2 3">
    <name type="scientific">Halomonas salipaludis</name>
    <dbReference type="NCBI Taxonomy" id="2032625"/>
    <lineage>
        <taxon>Bacteria</taxon>
        <taxon>Pseudomonadati</taxon>
        <taxon>Pseudomonadota</taxon>
        <taxon>Gammaproteobacteria</taxon>
        <taxon>Oceanospirillales</taxon>
        <taxon>Halomonadaceae</taxon>
        <taxon>Halomonas</taxon>
    </lineage>
</organism>
<dbReference type="InterPro" id="IPR010050">
    <property type="entry name" value="MTA_SAH_nuc_hyp"/>
</dbReference>
<reference evidence="2 3" key="1">
    <citation type="submission" date="2017-08" db="EMBL/GenBank/DDBJ databases">
        <title>Halomonas alkalisoli sp. nov., isolated from saline alkaline soil.</title>
        <authorList>
            <person name="Wang D."/>
            <person name="Zhang G."/>
        </authorList>
    </citation>
    <scope>NUCLEOTIDE SEQUENCE [LARGE SCALE GENOMIC DNA]</scope>
    <source>
        <strain evidence="2 3">WRN001</strain>
    </source>
</reference>
<dbReference type="GO" id="GO:0003824">
    <property type="term" value="F:catalytic activity"/>
    <property type="evidence" value="ECO:0007669"/>
    <property type="project" value="InterPro"/>
</dbReference>
<dbReference type="InterPro" id="IPR000845">
    <property type="entry name" value="Nucleoside_phosphorylase_d"/>
</dbReference>
<gene>
    <name evidence="2" type="ORF">CK498_06720</name>
</gene>
<dbReference type="Proteomes" id="UP000217771">
    <property type="component" value="Unassembled WGS sequence"/>
</dbReference>
<comment type="caution">
    <text evidence="2">The sequence shown here is derived from an EMBL/GenBank/DDBJ whole genome shotgun (WGS) entry which is preliminary data.</text>
</comment>